<sequence length="207" mass="22720">MMTDPGVLVYIDGVGDGLAPLRVRLMHEELDTGTTWMQMLNTCEQRAKLKLPDFGLEFCMIKGPRDGPAAPFVYITKGDSCPYAALSHCWGYAHLLTTTRGTFEERTRGIEWDKLSKTFQEAAHEAGDHGGSDFRVRGTDDVGGVETAESEQHSVFARVLLKQDAFVEASRARAMARSGTHPNQGVVLPGAGPVDPRAALHPRRRLL</sequence>
<organism evidence="2 3">
    <name type="scientific">Monosporascus ibericus</name>
    <dbReference type="NCBI Taxonomy" id="155417"/>
    <lineage>
        <taxon>Eukaryota</taxon>
        <taxon>Fungi</taxon>
        <taxon>Dikarya</taxon>
        <taxon>Ascomycota</taxon>
        <taxon>Pezizomycotina</taxon>
        <taxon>Sordariomycetes</taxon>
        <taxon>Xylariomycetidae</taxon>
        <taxon>Xylariales</taxon>
        <taxon>Xylariales incertae sedis</taxon>
        <taxon>Monosporascus</taxon>
    </lineage>
</organism>
<dbReference type="AlphaFoldDB" id="A0A4Q4SWV1"/>
<evidence type="ECO:0000313" key="3">
    <source>
        <dbReference type="Proteomes" id="UP000293360"/>
    </source>
</evidence>
<evidence type="ECO:0000313" key="2">
    <source>
        <dbReference type="EMBL" id="RYO88488.1"/>
    </source>
</evidence>
<accession>A0A4Q4SWV1</accession>
<reference evidence="2 3" key="1">
    <citation type="submission" date="2018-06" db="EMBL/GenBank/DDBJ databases">
        <title>Complete Genomes of Monosporascus.</title>
        <authorList>
            <person name="Robinson A.J."/>
            <person name="Natvig D.O."/>
        </authorList>
    </citation>
    <scope>NUCLEOTIDE SEQUENCE [LARGE SCALE GENOMIC DNA]</scope>
    <source>
        <strain evidence="2 3">CBS 110550</strain>
    </source>
</reference>
<proteinExistence type="predicted"/>
<dbReference type="Proteomes" id="UP000293360">
    <property type="component" value="Unassembled WGS sequence"/>
</dbReference>
<name>A0A4Q4SWV1_9PEZI</name>
<dbReference type="OrthoDB" id="5347061at2759"/>
<keyword evidence="3" id="KW-1185">Reference proteome</keyword>
<protein>
    <submittedName>
        <fullName evidence="2">Uncharacterized protein</fullName>
    </submittedName>
</protein>
<comment type="caution">
    <text evidence="2">The sequence shown here is derived from an EMBL/GenBank/DDBJ whole genome shotgun (WGS) entry which is preliminary data.</text>
</comment>
<feature type="region of interest" description="Disordered" evidence="1">
    <location>
        <begin position="176"/>
        <end position="207"/>
    </location>
</feature>
<dbReference type="EMBL" id="QJNU01000720">
    <property type="protein sequence ID" value="RYO88488.1"/>
    <property type="molecule type" value="Genomic_DNA"/>
</dbReference>
<evidence type="ECO:0000256" key="1">
    <source>
        <dbReference type="SAM" id="MobiDB-lite"/>
    </source>
</evidence>
<gene>
    <name evidence="2" type="ORF">DL764_008714</name>
</gene>